<feature type="compositionally biased region" description="Polar residues" evidence="1">
    <location>
        <begin position="594"/>
        <end position="607"/>
    </location>
</feature>
<organism evidence="3 4">
    <name type="scientific">Penicillium hetheringtonii</name>
    <dbReference type="NCBI Taxonomy" id="911720"/>
    <lineage>
        <taxon>Eukaryota</taxon>
        <taxon>Fungi</taxon>
        <taxon>Dikarya</taxon>
        <taxon>Ascomycota</taxon>
        <taxon>Pezizomycotina</taxon>
        <taxon>Eurotiomycetes</taxon>
        <taxon>Eurotiomycetidae</taxon>
        <taxon>Eurotiales</taxon>
        <taxon>Aspergillaceae</taxon>
        <taxon>Penicillium</taxon>
    </lineage>
</organism>
<keyword evidence="4" id="KW-1185">Reference proteome</keyword>
<dbReference type="PANTHER" id="PTHR37544:SF3">
    <property type="entry name" value="SPRAY"/>
    <property type="match status" value="1"/>
</dbReference>
<feature type="transmembrane region" description="Helical" evidence="2">
    <location>
        <begin position="73"/>
        <end position="94"/>
    </location>
</feature>
<evidence type="ECO:0000256" key="2">
    <source>
        <dbReference type="SAM" id="Phobius"/>
    </source>
</evidence>
<keyword evidence="2" id="KW-1133">Transmembrane helix</keyword>
<evidence type="ECO:0000256" key="1">
    <source>
        <dbReference type="SAM" id="MobiDB-lite"/>
    </source>
</evidence>
<keyword evidence="2" id="KW-0812">Transmembrane</keyword>
<accession>A0AAD6DNM8</accession>
<feature type="transmembrane region" description="Helical" evidence="2">
    <location>
        <begin position="28"/>
        <end position="47"/>
    </location>
</feature>
<protein>
    <submittedName>
        <fullName evidence="3">Uncharacterized protein</fullName>
    </submittedName>
</protein>
<comment type="caution">
    <text evidence="3">The sequence shown here is derived from an EMBL/GenBank/DDBJ whole genome shotgun (WGS) entry which is preliminary data.</text>
</comment>
<feature type="transmembrane region" description="Helical" evidence="2">
    <location>
        <begin position="503"/>
        <end position="523"/>
    </location>
</feature>
<name>A0AAD6DNM8_9EURO</name>
<keyword evidence="2" id="KW-0472">Membrane</keyword>
<gene>
    <name evidence="3" type="ORF">N7450_003670</name>
</gene>
<dbReference type="Proteomes" id="UP001216150">
    <property type="component" value="Unassembled WGS sequence"/>
</dbReference>
<dbReference type="EMBL" id="JAQJAC010000003">
    <property type="protein sequence ID" value="KAJ5589698.1"/>
    <property type="molecule type" value="Genomic_DNA"/>
</dbReference>
<feature type="region of interest" description="Disordered" evidence="1">
    <location>
        <begin position="593"/>
        <end position="613"/>
    </location>
</feature>
<dbReference type="AlphaFoldDB" id="A0AAD6DNM8"/>
<feature type="transmembrane region" description="Helical" evidence="2">
    <location>
        <begin position="621"/>
        <end position="644"/>
    </location>
</feature>
<dbReference type="PANTHER" id="PTHR37544">
    <property type="entry name" value="SPRAY-RELATED"/>
    <property type="match status" value="1"/>
</dbReference>
<dbReference type="Pfam" id="PF11915">
    <property type="entry name" value="DUF3433"/>
    <property type="match status" value="1"/>
</dbReference>
<proteinExistence type="predicted"/>
<evidence type="ECO:0000313" key="4">
    <source>
        <dbReference type="Proteomes" id="UP001216150"/>
    </source>
</evidence>
<evidence type="ECO:0000313" key="3">
    <source>
        <dbReference type="EMBL" id="KAJ5589698.1"/>
    </source>
</evidence>
<sequence>MPVPANGPGSPIAREKTRYWLPTSLRRLYLLSLAALFIFMAIAIEIIRQYSQRHHGLIHLKSYEELASFTSGIYTYIPTTFAILAVAIWNICALDVLRLEPYFQLAKPEGAPGDILFTNYCFFYGVMAPIMAFRNRHWIVTCVSSASIILRVMLPSIMSGLVNLDEVNRTSERHLETWPSLMSPAAQDSFFSRTASHQGNDDSGVLDTIFSYQIHNYSMPPVSMPAHSRPGATTWELNQDIYWSNVSCMETQPIEILPTKLLGVNSSSGTSLLEWKIHNFAIPSPPGTDAGSKCEVNISLNSTYSQVEQLPHIFQWETLDPRGDSSVTGAISWNRDECRDFALFGLSIDVDNTSNKVASKATVLGCKPHYFRTRANITLPANSTMAHTTNISDSTLALSSADLDIVGFRKRITTQLNTNGIEIGKYSNSNVASSTVYINNTLNHFEPNRFDLAQQEQDISRVWNQRFIALIDRFFNTTAEPQRVRAKHSTLTVIYAVNSRTALIAEALMLFVSLLLIVMSFLYPSRPNFLLSDPGSIAAQCALIADMIPSLNPITDADVKFDQASPRQLRQFSRSLWCRLIDGPTGKYIEITHRQGQSTPAKTQTPPKKQRNSRPHFLTPLWFLLECLLMAGVLAAFGISYQFIRLDKLDTF</sequence>
<reference evidence="3 4" key="1">
    <citation type="journal article" date="2023" name="IMA Fungus">
        <title>Comparative genomic study of the Penicillium genus elucidates a diverse pangenome and 15 lateral gene transfer events.</title>
        <authorList>
            <person name="Petersen C."/>
            <person name="Sorensen T."/>
            <person name="Nielsen M.R."/>
            <person name="Sondergaard T.E."/>
            <person name="Sorensen J.L."/>
            <person name="Fitzpatrick D.A."/>
            <person name="Frisvad J.C."/>
            <person name="Nielsen K.L."/>
        </authorList>
    </citation>
    <scope>NUCLEOTIDE SEQUENCE [LARGE SCALE GENOMIC DNA]</scope>
    <source>
        <strain evidence="3 4">IBT 29057</strain>
    </source>
</reference>
<dbReference type="InterPro" id="IPR021840">
    <property type="entry name" value="DUF3433"/>
</dbReference>
<feature type="transmembrane region" description="Helical" evidence="2">
    <location>
        <begin position="115"/>
        <end position="132"/>
    </location>
</feature>